<evidence type="ECO:0000259" key="8">
    <source>
        <dbReference type="Pfam" id="PF13870"/>
    </source>
</evidence>
<accession>A0A6A1Q470</accession>
<dbReference type="GO" id="GO:0036064">
    <property type="term" value="C:ciliary basal body"/>
    <property type="evidence" value="ECO:0007669"/>
    <property type="project" value="TreeGrafter"/>
</dbReference>
<keyword evidence="2" id="KW-0970">Cilium biogenesis/degradation</keyword>
<dbReference type="PANTHER" id="PTHR15654">
    <property type="entry name" value="COILED-COIL DOMAIN-CONTAINING PROTEIN 113-RELATED"/>
    <property type="match status" value="1"/>
</dbReference>
<dbReference type="AlphaFoldDB" id="A0A6A1Q470"/>
<dbReference type="OrthoDB" id="10259713at2759"/>
<dbReference type="InterPro" id="IPR025254">
    <property type="entry name" value="CCDC113/CCDC96_CC"/>
</dbReference>
<evidence type="ECO:0000313" key="10">
    <source>
        <dbReference type="Proteomes" id="UP000437017"/>
    </source>
</evidence>
<keyword evidence="3 7" id="KW-0175">Coiled coil</keyword>
<gene>
    <name evidence="9" type="ORF">E2I00_000355</name>
</gene>
<dbReference type="Pfam" id="PF13870">
    <property type="entry name" value="CCDC113_CCDC96_CC"/>
    <property type="match status" value="1"/>
</dbReference>
<keyword evidence="4" id="KW-0966">Cell projection</keyword>
<dbReference type="InterPro" id="IPR051885">
    <property type="entry name" value="CC_CF"/>
</dbReference>
<dbReference type="EMBL" id="SGJD01001045">
    <property type="protein sequence ID" value="KAB0402195.1"/>
    <property type="molecule type" value="Genomic_DNA"/>
</dbReference>
<evidence type="ECO:0000313" key="9">
    <source>
        <dbReference type="EMBL" id="KAB0402195.1"/>
    </source>
</evidence>
<evidence type="ECO:0000256" key="3">
    <source>
        <dbReference type="ARBA" id="ARBA00023054"/>
    </source>
</evidence>
<feature type="domain" description="CCDC113/CCDC96 coiled-coil" evidence="8">
    <location>
        <begin position="158"/>
        <end position="270"/>
    </location>
</feature>
<sequence>MTDEDSETSASEAQAQDESELPVIQLCGLVEELSYGNSALKTETEMFEKYYNKLEPRDQRPPRLSEMKISGAEIAQLRGRRRSKSRISLERVTGLSVDQKFKLVQKELDDTKSEIRHIRANAERDLQHHEAIVEEAEIRCTEVQREVHEFEKDILKTISKKKGSILATQKVMKYIEDMNRRRKEEVGEALHDVDFQQLKIENAQFLETIEARNQELIQLKLVSGNTLQILNAYKSKLHRAMEMSLNLDKEFLLRKELLEKVEKETLQVEEVGEGKTYCFWCFPPSVLQGLGSAFTKI</sequence>
<keyword evidence="10" id="KW-1185">Reference proteome</keyword>
<dbReference type="GO" id="GO:0005930">
    <property type="term" value="C:axoneme"/>
    <property type="evidence" value="ECO:0007669"/>
    <property type="project" value="TreeGrafter"/>
</dbReference>
<reference evidence="9 10" key="1">
    <citation type="journal article" date="2019" name="PLoS ONE">
        <title>Genomic analyses reveal an absence of contemporary introgressive admixture between fin whales and blue whales, despite known hybrids.</title>
        <authorList>
            <person name="Westbury M.V."/>
            <person name="Petersen B."/>
            <person name="Lorenzen E.D."/>
        </authorList>
    </citation>
    <scope>NUCLEOTIDE SEQUENCE [LARGE SCALE GENOMIC DNA]</scope>
    <source>
        <strain evidence="9">FinWhale-01</strain>
    </source>
</reference>
<evidence type="ECO:0000256" key="5">
    <source>
        <dbReference type="ARBA" id="ARBA00044506"/>
    </source>
</evidence>
<comment type="caution">
    <text evidence="9">The sequence shown here is derived from an EMBL/GenBank/DDBJ whole genome shotgun (WGS) entry which is preliminary data.</text>
</comment>
<evidence type="ECO:0000256" key="7">
    <source>
        <dbReference type="SAM" id="Coils"/>
    </source>
</evidence>
<comment type="subcellular location">
    <subcellularLocation>
        <location evidence="1">Cell projection</location>
        <location evidence="1">Cilium</location>
    </subcellularLocation>
</comment>
<proteinExistence type="inferred from homology"/>
<evidence type="ECO:0000256" key="4">
    <source>
        <dbReference type="ARBA" id="ARBA00023273"/>
    </source>
</evidence>
<evidence type="ECO:0000256" key="6">
    <source>
        <dbReference type="ARBA" id="ARBA00044798"/>
    </source>
</evidence>
<dbReference type="GO" id="GO:0060271">
    <property type="term" value="P:cilium assembly"/>
    <property type="evidence" value="ECO:0007669"/>
    <property type="project" value="TreeGrafter"/>
</dbReference>
<evidence type="ECO:0000256" key="1">
    <source>
        <dbReference type="ARBA" id="ARBA00004138"/>
    </source>
</evidence>
<name>A0A6A1Q470_BALPH</name>
<dbReference type="PANTHER" id="PTHR15654:SF2">
    <property type="entry name" value="COILED-COIL DOMAIN-CONTAINING PROTEIN 113"/>
    <property type="match status" value="1"/>
</dbReference>
<comment type="similarity">
    <text evidence="5">Belongs to the CFAP263 family.</text>
</comment>
<organism evidence="9 10">
    <name type="scientific">Balaenoptera physalus</name>
    <name type="common">Fin whale</name>
    <name type="synonym">Balaena physalus</name>
    <dbReference type="NCBI Taxonomy" id="9770"/>
    <lineage>
        <taxon>Eukaryota</taxon>
        <taxon>Metazoa</taxon>
        <taxon>Chordata</taxon>
        <taxon>Craniata</taxon>
        <taxon>Vertebrata</taxon>
        <taxon>Euteleostomi</taxon>
        <taxon>Mammalia</taxon>
        <taxon>Eutheria</taxon>
        <taxon>Laurasiatheria</taxon>
        <taxon>Artiodactyla</taxon>
        <taxon>Whippomorpha</taxon>
        <taxon>Cetacea</taxon>
        <taxon>Mysticeti</taxon>
        <taxon>Balaenopteridae</taxon>
        <taxon>Balaenoptera</taxon>
    </lineage>
</organism>
<dbReference type="Proteomes" id="UP000437017">
    <property type="component" value="Unassembled WGS sequence"/>
</dbReference>
<protein>
    <recommendedName>
        <fullName evidence="6">Cilia- and flagella-associated protein 263</fullName>
    </recommendedName>
</protein>
<evidence type="ECO:0000256" key="2">
    <source>
        <dbReference type="ARBA" id="ARBA00022794"/>
    </source>
</evidence>
<feature type="coiled-coil region" evidence="7">
    <location>
        <begin position="119"/>
        <end position="153"/>
    </location>
</feature>